<dbReference type="SUPFAM" id="SSF50475">
    <property type="entry name" value="FMN-binding split barrel"/>
    <property type="match status" value="1"/>
</dbReference>
<dbReference type="PANTHER" id="PTHR34071">
    <property type="entry name" value="5-NITROIMIDAZOLE ANTIBIOTICS RESISTANCE PROTEIN, NIMA-FAMILY-RELATED PROTEIN-RELATED"/>
    <property type="match status" value="1"/>
</dbReference>
<gene>
    <name evidence="1" type="ORF">K9W45_02725</name>
</gene>
<dbReference type="InterPro" id="IPR024747">
    <property type="entry name" value="Pyridox_Oxase-rel"/>
</dbReference>
<dbReference type="Gene3D" id="2.30.110.10">
    <property type="entry name" value="Electron Transport, Fmn-binding Protein, Chain A"/>
    <property type="match status" value="1"/>
</dbReference>
<proteinExistence type="predicted"/>
<protein>
    <submittedName>
        <fullName evidence="1">Pyridoxamine 5'-phosphate oxidase family protein</fullName>
    </submittedName>
</protein>
<accession>A0A9Y1BLR0</accession>
<dbReference type="Proteomes" id="UP001201020">
    <property type="component" value="Chromosome"/>
</dbReference>
<dbReference type="AlphaFoldDB" id="A0A9Y1BLR0"/>
<evidence type="ECO:0000313" key="1">
    <source>
        <dbReference type="EMBL" id="UJG41386.1"/>
    </source>
</evidence>
<dbReference type="PANTHER" id="PTHR34071:SF2">
    <property type="entry name" value="FLAVIN-NUCLEOTIDE-BINDING PROTEIN"/>
    <property type="match status" value="1"/>
</dbReference>
<dbReference type="Pfam" id="PF12900">
    <property type="entry name" value="Pyridox_ox_2"/>
    <property type="match status" value="1"/>
</dbReference>
<organism evidence="1">
    <name type="scientific">Candidatus Heimdallarchaeum aukensis</name>
    <dbReference type="NCBI Taxonomy" id="2876573"/>
    <lineage>
        <taxon>Archaea</taxon>
        <taxon>Promethearchaeati</taxon>
        <taxon>Candidatus Heimdallarchaeota</taxon>
        <taxon>Candidatus Heimdallarchaeia (ex Rinke et al. 2021) (nom. nud.)</taxon>
        <taxon>Candidatus Heimdallarchaeales</taxon>
        <taxon>Candidatus Heimdallarchaeaceae</taxon>
        <taxon>Candidatus Heimdallarchaeum</taxon>
    </lineage>
</organism>
<reference evidence="1" key="1">
    <citation type="journal article" date="2022" name="Nat. Microbiol.">
        <title>Unique mobile elements and scalable gene flow at the prokaryote-eukaryote boundary revealed by circularized Asgard archaea genomes.</title>
        <authorList>
            <person name="Wu F."/>
            <person name="Speth D.R."/>
            <person name="Philosof A."/>
            <person name="Cremiere A."/>
            <person name="Narayanan A."/>
            <person name="Barco R.A."/>
            <person name="Connon S.A."/>
            <person name="Amend J.P."/>
            <person name="Antoshechkin I.A."/>
            <person name="Orphan V.J."/>
        </authorList>
    </citation>
    <scope>NUCLEOTIDE SEQUENCE</scope>
    <source>
        <strain evidence="1">PM71</strain>
    </source>
</reference>
<dbReference type="EMBL" id="CP084166">
    <property type="protein sequence ID" value="UJG41386.1"/>
    <property type="molecule type" value="Genomic_DNA"/>
</dbReference>
<sequence>MREIRRKEKAIDEEEQLRILNRALYVTIAMCNNNIPYLVTLNFVLDNDQKCIYFHCAKKGKKIEILEKNNLIWGEAMLDFGYLEGECDHNYASVHFQSNVTFIEEFEEKKKALELLIEKFEKEPEKKNKEYLTEKSIINVKIGKINISYMSGKKNKKAVID</sequence>
<name>A0A9Y1BLR0_9ARCH</name>
<dbReference type="InterPro" id="IPR012349">
    <property type="entry name" value="Split_barrel_FMN-bd"/>
</dbReference>